<dbReference type="AlphaFoldDB" id="A0A9W4D284"/>
<comment type="caution">
    <text evidence="1">The sequence shown here is derived from an EMBL/GenBank/DDBJ whole genome shotgun (WGS) entry which is preliminary data.</text>
</comment>
<sequence length="84" mass="9666">MSERSELVIIAGAEKNVCKYIDQKSEFNNRVKNQLEKLESLLGLQMDTAMNPSEQSKKMAERMDCMEITMNEVKISLKVIKARK</sequence>
<name>A0A9W4D284_BLUGR</name>
<accession>A0A9W4D284</accession>
<proteinExistence type="predicted"/>
<evidence type="ECO:0000313" key="2">
    <source>
        <dbReference type="Proteomes" id="UP000683417"/>
    </source>
</evidence>
<dbReference type="EMBL" id="CAJHIT010000006">
    <property type="protein sequence ID" value="CAD6502786.1"/>
    <property type="molecule type" value="Genomic_DNA"/>
</dbReference>
<dbReference type="Proteomes" id="UP000683417">
    <property type="component" value="Unassembled WGS sequence"/>
</dbReference>
<reference evidence="1" key="1">
    <citation type="submission" date="2020-10" db="EMBL/GenBank/DDBJ databases">
        <authorList>
            <person name="Muller C M."/>
        </authorList>
    </citation>
    <scope>NUCLEOTIDE SEQUENCE</scope>
    <source>
        <strain evidence="1">THUN-12</strain>
    </source>
</reference>
<organism evidence="1 2">
    <name type="scientific">Blumeria graminis f. sp. triticale</name>
    <dbReference type="NCBI Taxonomy" id="1689686"/>
    <lineage>
        <taxon>Eukaryota</taxon>
        <taxon>Fungi</taxon>
        <taxon>Dikarya</taxon>
        <taxon>Ascomycota</taxon>
        <taxon>Pezizomycotina</taxon>
        <taxon>Leotiomycetes</taxon>
        <taxon>Erysiphales</taxon>
        <taxon>Erysiphaceae</taxon>
        <taxon>Blumeria</taxon>
    </lineage>
</organism>
<protein>
    <submittedName>
        <fullName evidence="1">BgTH12-05376</fullName>
    </submittedName>
</protein>
<evidence type="ECO:0000313" key="1">
    <source>
        <dbReference type="EMBL" id="CAD6502786.1"/>
    </source>
</evidence>
<gene>
    <name evidence="1" type="ORF">BGTH12_LOCUS4144</name>
</gene>